<accession>A0A344LHY4</accession>
<keyword evidence="1" id="KW-0812">Transmembrane</keyword>
<proteinExistence type="predicted"/>
<keyword evidence="1" id="KW-0472">Membrane</keyword>
<dbReference type="EMBL" id="CP015163">
    <property type="protein sequence ID" value="AXB47658.1"/>
    <property type="molecule type" value="Genomic_DNA"/>
</dbReference>
<feature type="transmembrane region" description="Helical" evidence="1">
    <location>
        <begin position="352"/>
        <end position="373"/>
    </location>
</feature>
<feature type="transmembrane region" description="Helical" evidence="1">
    <location>
        <begin position="300"/>
        <end position="316"/>
    </location>
</feature>
<protein>
    <recommendedName>
        <fullName evidence="4">DUF2029 domain-containing protein</fullName>
    </recommendedName>
</protein>
<evidence type="ECO:0000313" key="2">
    <source>
        <dbReference type="EMBL" id="AXB47658.1"/>
    </source>
</evidence>
<reference evidence="2 3" key="1">
    <citation type="submission" date="2016-04" db="EMBL/GenBank/DDBJ databases">
        <title>Complete genome sequence and analysis of deep-sea sediment isolate, Amycolatopsis sp. WP1.</title>
        <authorList>
            <person name="Wang H."/>
            <person name="Chen S."/>
            <person name="Wu Q."/>
        </authorList>
    </citation>
    <scope>NUCLEOTIDE SEQUENCE [LARGE SCALE GENOMIC DNA]</scope>
    <source>
        <strain evidence="2 3">WP1</strain>
    </source>
</reference>
<feature type="transmembrane region" description="Helical" evidence="1">
    <location>
        <begin position="106"/>
        <end position="122"/>
    </location>
</feature>
<evidence type="ECO:0000256" key="1">
    <source>
        <dbReference type="SAM" id="Phobius"/>
    </source>
</evidence>
<feature type="transmembrane region" description="Helical" evidence="1">
    <location>
        <begin position="128"/>
        <end position="147"/>
    </location>
</feature>
<feature type="transmembrane region" description="Helical" evidence="1">
    <location>
        <begin position="154"/>
        <end position="181"/>
    </location>
</feature>
<sequence length="394" mass="43188">MPKKLGALVLLVLAAVTVRTLFFDYRSGDYNAFLLRWYEFIEQNGGWRALRHEFANYNAPYLYLLVVLSYLPVPPLIGIKLISVVFDFVVAYFAYRLVDLRYPGRWWPVLAGAVVVFLPTVVLNSSMWAQADSIYSAFAVGGLYFALRHRPYLACAFFGLALAFKLQAVFLFPVLLLLVLAKHVPWRALPLVPAVYLVLDVPALLIGADPVALLTIYATQTETYGQLTLNAPNAYQFLTGAGGTEVLKAVGVAVTGALVLGGIVALLARATELTTTRIVLLAAVSALLVPYFLPAMHERYFYLADVLTVVAAFYLPRALWPLPVLTQFASLFSYLPYLAADGGFGGTAPAIVDFRVLAMVMLAGLVLAVWVTVENLSDPRPSLPGWTRSSPTSR</sequence>
<dbReference type="OrthoDB" id="9776737at2"/>
<evidence type="ECO:0000313" key="3">
    <source>
        <dbReference type="Proteomes" id="UP000250434"/>
    </source>
</evidence>
<feature type="transmembrane region" description="Helical" evidence="1">
    <location>
        <begin position="274"/>
        <end position="293"/>
    </location>
</feature>
<feature type="transmembrane region" description="Helical" evidence="1">
    <location>
        <begin position="246"/>
        <end position="268"/>
    </location>
</feature>
<dbReference type="KEGG" id="aab:A4R43_38680"/>
<dbReference type="RefSeq" id="WP_113696714.1">
    <property type="nucleotide sequence ID" value="NZ_CP015163.1"/>
</dbReference>
<dbReference type="Proteomes" id="UP000250434">
    <property type="component" value="Chromosome"/>
</dbReference>
<organism evidence="2 3">
    <name type="scientific">Amycolatopsis albispora</name>
    <dbReference type="NCBI Taxonomy" id="1804986"/>
    <lineage>
        <taxon>Bacteria</taxon>
        <taxon>Bacillati</taxon>
        <taxon>Actinomycetota</taxon>
        <taxon>Actinomycetes</taxon>
        <taxon>Pseudonocardiales</taxon>
        <taxon>Pseudonocardiaceae</taxon>
        <taxon>Amycolatopsis</taxon>
    </lineage>
</organism>
<keyword evidence="3" id="KW-1185">Reference proteome</keyword>
<dbReference type="AlphaFoldDB" id="A0A344LHY4"/>
<name>A0A344LHY4_9PSEU</name>
<keyword evidence="1" id="KW-1133">Transmembrane helix</keyword>
<feature type="transmembrane region" description="Helical" evidence="1">
    <location>
        <begin position="61"/>
        <end position="94"/>
    </location>
</feature>
<evidence type="ECO:0008006" key="4">
    <source>
        <dbReference type="Google" id="ProtNLM"/>
    </source>
</evidence>
<gene>
    <name evidence="2" type="ORF">A4R43_38680</name>
</gene>
<feature type="transmembrane region" description="Helical" evidence="1">
    <location>
        <begin position="193"/>
        <end position="217"/>
    </location>
</feature>